<evidence type="ECO:0000256" key="8">
    <source>
        <dbReference type="ARBA" id="ARBA00023136"/>
    </source>
</evidence>
<evidence type="ECO:0000256" key="5">
    <source>
        <dbReference type="ARBA" id="ARBA00022729"/>
    </source>
</evidence>
<protein>
    <recommendedName>
        <fullName evidence="3">ER membrane protein complex subunit 10</fullName>
    </recommendedName>
</protein>
<dbReference type="OrthoDB" id="1894652at2759"/>
<keyword evidence="6" id="KW-0256">Endoplasmic reticulum</keyword>
<evidence type="ECO:0000256" key="1">
    <source>
        <dbReference type="ARBA" id="ARBA00004115"/>
    </source>
</evidence>
<feature type="chain" id="PRO_5013186380" description="ER membrane protein complex subunit 10" evidence="10">
    <location>
        <begin position="21"/>
        <end position="202"/>
    </location>
</feature>
<evidence type="ECO:0000313" key="12">
    <source>
        <dbReference type="Proteomes" id="UP000193920"/>
    </source>
</evidence>
<evidence type="ECO:0000256" key="4">
    <source>
        <dbReference type="ARBA" id="ARBA00022692"/>
    </source>
</evidence>
<reference evidence="11 12" key="1">
    <citation type="submission" date="2016-08" db="EMBL/GenBank/DDBJ databases">
        <title>A Parts List for Fungal Cellulosomes Revealed by Comparative Genomics.</title>
        <authorList>
            <consortium name="DOE Joint Genome Institute"/>
            <person name="Haitjema C.H."/>
            <person name="Gilmore S.P."/>
            <person name="Henske J.K."/>
            <person name="Solomon K.V."/>
            <person name="De Groot R."/>
            <person name="Kuo A."/>
            <person name="Mondo S.J."/>
            <person name="Salamov A.A."/>
            <person name="Labutti K."/>
            <person name="Zhao Z."/>
            <person name="Chiniquy J."/>
            <person name="Barry K."/>
            <person name="Brewer H.M."/>
            <person name="Purvine S.O."/>
            <person name="Wright A.T."/>
            <person name="Boxma B."/>
            <person name="Van Alen T."/>
            <person name="Hackstein J.H."/>
            <person name="Baker S.E."/>
            <person name="Grigoriev I.V."/>
            <person name="O'Malley M.A."/>
        </authorList>
    </citation>
    <scope>NUCLEOTIDE SEQUENCE [LARGE SCALE GENOMIC DNA]</scope>
    <source>
        <strain evidence="11 12">G1</strain>
    </source>
</reference>
<dbReference type="Pfam" id="PF21203">
    <property type="entry name" value="ECM10"/>
    <property type="match status" value="1"/>
</dbReference>
<keyword evidence="12" id="KW-1185">Reference proteome</keyword>
<comment type="subcellular location">
    <subcellularLocation>
        <location evidence="1">Endoplasmic reticulum membrane</location>
        <topology evidence="1">Single-pass type I membrane protein</topology>
    </subcellularLocation>
</comment>
<evidence type="ECO:0000256" key="2">
    <source>
        <dbReference type="ARBA" id="ARBA00007695"/>
    </source>
</evidence>
<comment type="similarity">
    <text evidence="2">Belongs to the EMC10 family.</text>
</comment>
<sequence length="202" mass="23147">MKLNLLYILEVLLLATIALCQDDDELNYQVMHKLNSQKEFIKRGDIKLKNSKSQTGKYTGLESNDSAINAKINKNDLYLVEVRDTNGNVLSSSYTKACFLFDSKFKDEIILHVDSEGKILFADYFTEKSTCPEELKDTIPVGSDFKTSVRVLKSEQGQRPHLASLVFYKREQAKKQMNDKGFFAKYWMYILPVVLIFLFSGA</sequence>
<evidence type="ECO:0000256" key="7">
    <source>
        <dbReference type="ARBA" id="ARBA00022989"/>
    </source>
</evidence>
<dbReference type="STRING" id="1754190.A0A1Y2A4F6"/>
<gene>
    <name evidence="11" type="ORF">LY90DRAFT_677338</name>
</gene>
<evidence type="ECO:0000256" key="9">
    <source>
        <dbReference type="SAM" id="Phobius"/>
    </source>
</evidence>
<keyword evidence="4 9" id="KW-0812">Transmembrane</keyword>
<dbReference type="Proteomes" id="UP000193920">
    <property type="component" value="Unassembled WGS sequence"/>
</dbReference>
<feature type="transmembrane region" description="Helical" evidence="9">
    <location>
        <begin position="182"/>
        <end position="200"/>
    </location>
</feature>
<evidence type="ECO:0000256" key="3">
    <source>
        <dbReference type="ARBA" id="ARBA00020105"/>
    </source>
</evidence>
<feature type="signal peptide" evidence="10">
    <location>
        <begin position="1"/>
        <end position="20"/>
    </location>
</feature>
<evidence type="ECO:0000313" key="11">
    <source>
        <dbReference type="EMBL" id="ORY17378.1"/>
    </source>
</evidence>
<organism evidence="11 12">
    <name type="scientific">Neocallimastix californiae</name>
    <dbReference type="NCBI Taxonomy" id="1754190"/>
    <lineage>
        <taxon>Eukaryota</taxon>
        <taxon>Fungi</taxon>
        <taxon>Fungi incertae sedis</taxon>
        <taxon>Chytridiomycota</taxon>
        <taxon>Chytridiomycota incertae sedis</taxon>
        <taxon>Neocallimastigomycetes</taxon>
        <taxon>Neocallimastigales</taxon>
        <taxon>Neocallimastigaceae</taxon>
        <taxon>Neocallimastix</taxon>
    </lineage>
</organism>
<keyword evidence="5 10" id="KW-0732">Signal</keyword>
<evidence type="ECO:0000256" key="6">
    <source>
        <dbReference type="ARBA" id="ARBA00022824"/>
    </source>
</evidence>
<dbReference type="AlphaFoldDB" id="A0A1Y2A4F6"/>
<dbReference type="EMBL" id="MCOG01000327">
    <property type="protein sequence ID" value="ORY17378.1"/>
    <property type="molecule type" value="Genomic_DNA"/>
</dbReference>
<keyword evidence="7 9" id="KW-1133">Transmembrane helix</keyword>
<name>A0A1Y2A4F6_9FUNG</name>
<dbReference type="CDD" id="cd22209">
    <property type="entry name" value="EMC10"/>
    <property type="match status" value="1"/>
</dbReference>
<keyword evidence="8 9" id="KW-0472">Membrane</keyword>
<dbReference type="PANTHER" id="PTHR21397">
    <property type="entry name" value="CHROMATIN COMPLEXES SUBUNIT BAP18-RELATED"/>
    <property type="match status" value="1"/>
</dbReference>
<dbReference type="PANTHER" id="PTHR21397:SF4">
    <property type="entry name" value="ER MEMBRANE PROTEIN COMPLEX SUBUNIT 10"/>
    <property type="match status" value="1"/>
</dbReference>
<accession>A0A1Y2A4F6</accession>
<dbReference type="GO" id="GO:0005789">
    <property type="term" value="C:endoplasmic reticulum membrane"/>
    <property type="evidence" value="ECO:0007669"/>
    <property type="project" value="UniProtKB-SubCell"/>
</dbReference>
<evidence type="ECO:0000256" key="10">
    <source>
        <dbReference type="SAM" id="SignalP"/>
    </source>
</evidence>
<proteinExistence type="inferred from homology"/>
<comment type="caution">
    <text evidence="11">The sequence shown here is derived from an EMBL/GenBank/DDBJ whole genome shotgun (WGS) entry which is preliminary data.</text>
</comment>